<dbReference type="AlphaFoldDB" id="A0A843U3G2"/>
<dbReference type="EMBL" id="NMUH01000375">
    <property type="protein sequence ID" value="MQL77965.1"/>
    <property type="molecule type" value="Genomic_DNA"/>
</dbReference>
<organism evidence="3 4">
    <name type="scientific">Colocasia esculenta</name>
    <name type="common">Wild taro</name>
    <name type="synonym">Arum esculentum</name>
    <dbReference type="NCBI Taxonomy" id="4460"/>
    <lineage>
        <taxon>Eukaryota</taxon>
        <taxon>Viridiplantae</taxon>
        <taxon>Streptophyta</taxon>
        <taxon>Embryophyta</taxon>
        <taxon>Tracheophyta</taxon>
        <taxon>Spermatophyta</taxon>
        <taxon>Magnoliopsida</taxon>
        <taxon>Liliopsida</taxon>
        <taxon>Araceae</taxon>
        <taxon>Aroideae</taxon>
        <taxon>Colocasieae</taxon>
        <taxon>Colocasia</taxon>
    </lineage>
</organism>
<dbReference type="OrthoDB" id="1257570at2759"/>
<dbReference type="PANTHER" id="PTHR33223:SF11">
    <property type="entry name" value="ELEMENT PROTEIN, PUTATIVE-RELATED"/>
    <property type="match status" value="1"/>
</dbReference>
<feature type="region of interest" description="Disordered" evidence="1">
    <location>
        <begin position="115"/>
        <end position="135"/>
    </location>
</feature>
<proteinExistence type="predicted"/>
<reference evidence="3" key="1">
    <citation type="submission" date="2017-07" db="EMBL/GenBank/DDBJ databases">
        <title>Taro Niue Genome Assembly and Annotation.</title>
        <authorList>
            <person name="Atibalentja N."/>
            <person name="Keating K."/>
            <person name="Fields C.J."/>
        </authorList>
    </citation>
    <scope>NUCLEOTIDE SEQUENCE</scope>
    <source>
        <strain evidence="3">Niue_2</strain>
        <tissue evidence="3">Leaf</tissue>
    </source>
</reference>
<feature type="region of interest" description="Disordered" evidence="1">
    <location>
        <begin position="257"/>
        <end position="276"/>
    </location>
</feature>
<dbReference type="InterPro" id="IPR005162">
    <property type="entry name" value="Retrotrans_gag_dom"/>
</dbReference>
<gene>
    <name evidence="3" type="ORF">Taro_010391</name>
</gene>
<accession>A0A843U3G2</accession>
<sequence length="671" mass="75522">MAVTYGPLVVNNHARFGYLATPIIFGDFPAVVGSPFFLRVVPAHQEEEAAQISSSHESTKRNCNNNGRAKARSATIYKGTQMPVKDDAVKGGKPHSTQVRTYSVHMISSTIVAPIPSQQGQHKRRNNKRPPAAISRSGKSVMIGNVRVRLDGTPPTTPRDRYVPNIPTSNRFSALRWIRGKHEGSMVEAGAKQKTRHFTKLKKIWVPKKETQKFEDQANTSKMVWRKKNVKNNHLQDAGFEHSRGRKRKGMYRKSNYISQGPENTRVDKQTSTQQSKARISVFDRISRIPIFDKLKATPSTHVRPSKRRHVTWAAQEKPRLIIFSCYATGMESGEVAEQIAEATPNISTGATGPDINDPANIMPPQMDAFQNTAIQRHEIKKMVEDMFAQQSEGIHSTGLYSVPFPVYHQFKKLPEASPKVPKLPKYDGYGEPQEHVAHYTIAMGDLASDESYLLRYFATSLTGVAFQWYSKLRSGSVADWADMQKKFYDRFQTAERKVSLAELCSLKQKKEESAIDFIRRWRELSMGCDNPPVQQDAVTICRRGLIASIKEKLLAANIRSFDQLNFAVAEIEVFLAEQTAHAPYRGKLPKERNPPAKEVNAVDFLPGSEAKGAAIPTSSKKKAELKDPHVIHLKILMEPTLRQDPDVEVQTRQCKEFKGNSINYNKDSKS</sequence>
<dbReference type="Proteomes" id="UP000652761">
    <property type="component" value="Unassembled WGS sequence"/>
</dbReference>
<name>A0A843U3G2_COLES</name>
<feature type="domain" description="Retrotransposon gag" evidence="2">
    <location>
        <begin position="457"/>
        <end position="546"/>
    </location>
</feature>
<evidence type="ECO:0000313" key="3">
    <source>
        <dbReference type="EMBL" id="MQL77965.1"/>
    </source>
</evidence>
<keyword evidence="4" id="KW-1185">Reference proteome</keyword>
<evidence type="ECO:0000256" key="1">
    <source>
        <dbReference type="SAM" id="MobiDB-lite"/>
    </source>
</evidence>
<comment type="caution">
    <text evidence="3">The sequence shown here is derived from an EMBL/GenBank/DDBJ whole genome shotgun (WGS) entry which is preliminary data.</text>
</comment>
<protein>
    <recommendedName>
        <fullName evidence="2">Retrotransposon gag domain-containing protein</fullName>
    </recommendedName>
</protein>
<evidence type="ECO:0000259" key="2">
    <source>
        <dbReference type="Pfam" id="PF03732"/>
    </source>
</evidence>
<evidence type="ECO:0000313" key="4">
    <source>
        <dbReference type="Proteomes" id="UP000652761"/>
    </source>
</evidence>
<dbReference type="Pfam" id="PF03732">
    <property type="entry name" value="Retrotrans_gag"/>
    <property type="match status" value="1"/>
</dbReference>
<dbReference type="PANTHER" id="PTHR33223">
    <property type="entry name" value="CCHC-TYPE DOMAIN-CONTAINING PROTEIN"/>
    <property type="match status" value="1"/>
</dbReference>